<accession>A0A1Y2A9K7</accession>
<reference evidence="1 2" key="1">
    <citation type="submission" date="2016-07" db="EMBL/GenBank/DDBJ databases">
        <title>Pervasive Adenine N6-methylation of Active Genes in Fungi.</title>
        <authorList>
            <consortium name="DOE Joint Genome Institute"/>
            <person name="Mondo S.J."/>
            <person name="Dannebaum R.O."/>
            <person name="Kuo R.C."/>
            <person name="Labutti K."/>
            <person name="Haridas S."/>
            <person name="Kuo A."/>
            <person name="Salamov A."/>
            <person name="Ahrendt S.R."/>
            <person name="Lipzen A."/>
            <person name="Sullivan W."/>
            <person name="Andreopoulos W.B."/>
            <person name="Clum A."/>
            <person name="Lindquist E."/>
            <person name="Daum C."/>
            <person name="Ramamoorthy G.K."/>
            <person name="Gryganskyi A."/>
            <person name="Culley D."/>
            <person name="Magnuson J.K."/>
            <person name="James T.Y."/>
            <person name="O'Malley M.A."/>
            <person name="Stajich J.E."/>
            <person name="Spatafora J.W."/>
            <person name="Visel A."/>
            <person name="Grigoriev I.V."/>
        </authorList>
    </citation>
    <scope>NUCLEOTIDE SEQUENCE [LARGE SCALE GENOMIC DNA]</scope>
    <source>
        <strain evidence="1 2">CBS 115471</strain>
    </source>
</reference>
<sequence>MNSIRRSCQSALLNSQPLRPLSNGSRRAFSQCSACYRGSLPQFLEPSTPELATLLSKLNSKILLPAHLNHDQQLLVYKQENKAKLESEPINITLGEVTLPLEHIDRNRDCPSKRKTFKEVVALAETPADWENVLRMVQGFYDAGLEITPDRKEKVIRCLGEAGMHHLILKALQRSGDTGIKIKNGDELLWMVLRQMRLKASAEWEKEETKKALSLVEQIMELMENKDHLGGQDVLPGDLRANPLVIALPLELAAVRAKKHTEGQDKDGKVAKYALRLMKALEQDRWVKTELPKELDALNAEKSFDALRAMWRLIPFWNALKTSAAVLGSDMPNAKEARKVAADIKRSLALVEQSFSEKTPTKRALHPLKKKPVNQTKLLSQDIERCEKL</sequence>
<comment type="caution">
    <text evidence="1">The sequence shown here is derived from an EMBL/GenBank/DDBJ whole genome shotgun (WGS) entry which is preliminary data.</text>
</comment>
<keyword evidence="2" id="KW-1185">Reference proteome</keyword>
<evidence type="ECO:0000313" key="1">
    <source>
        <dbReference type="EMBL" id="ORY19181.1"/>
    </source>
</evidence>
<dbReference type="STRING" id="1231657.A0A1Y2A9K7"/>
<name>A0A1Y2A9K7_9PLEO</name>
<evidence type="ECO:0000313" key="2">
    <source>
        <dbReference type="Proteomes" id="UP000193144"/>
    </source>
</evidence>
<protein>
    <submittedName>
        <fullName evidence="1">Uncharacterized protein</fullName>
    </submittedName>
</protein>
<dbReference type="AlphaFoldDB" id="A0A1Y2A9K7"/>
<proteinExistence type="predicted"/>
<organism evidence="1 2">
    <name type="scientific">Clohesyomyces aquaticus</name>
    <dbReference type="NCBI Taxonomy" id="1231657"/>
    <lineage>
        <taxon>Eukaryota</taxon>
        <taxon>Fungi</taxon>
        <taxon>Dikarya</taxon>
        <taxon>Ascomycota</taxon>
        <taxon>Pezizomycotina</taxon>
        <taxon>Dothideomycetes</taxon>
        <taxon>Pleosporomycetidae</taxon>
        <taxon>Pleosporales</taxon>
        <taxon>Lindgomycetaceae</taxon>
        <taxon>Clohesyomyces</taxon>
    </lineage>
</organism>
<dbReference type="EMBL" id="MCFA01000003">
    <property type="protein sequence ID" value="ORY19181.1"/>
    <property type="molecule type" value="Genomic_DNA"/>
</dbReference>
<dbReference type="OrthoDB" id="5405126at2759"/>
<gene>
    <name evidence="1" type="ORF">BCR34DRAFT_595623</name>
</gene>
<dbReference type="Proteomes" id="UP000193144">
    <property type="component" value="Unassembled WGS sequence"/>
</dbReference>